<evidence type="ECO:0000256" key="3">
    <source>
        <dbReference type="ARBA" id="ARBA00023128"/>
    </source>
</evidence>
<dbReference type="Gene3D" id="3.40.1230.10">
    <property type="entry name" value="MTH938-like"/>
    <property type="match status" value="1"/>
</dbReference>
<dbReference type="EMBL" id="JACYCD010000048">
    <property type="protein sequence ID" value="KAF8709600.1"/>
    <property type="molecule type" value="Genomic_DNA"/>
</dbReference>
<dbReference type="GO" id="GO:0032981">
    <property type="term" value="P:mitochondrial respiratory chain complex I assembly"/>
    <property type="evidence" value="ECO:0007669"/>
    <property type="project" value="InterPro"/>
</dbReference>
<dbReference type="Proteomes" id="UP000602905">
    <property type="component" value="Unassembled WGS sequence"/>
</dbReference>
<proteinExistence type="inferred from homology"/>
<dbReference type="CDD" id="cd05125">
    <property type="entry name" value="Mth938_2P1-like"/>
    <property type="match status" value="1"/>
</dbReference>
<evidence type="ECO:0000256" key="4">
    <source>
        <dbReference type="ARBA" id="ARBA00049984"/>
    </source>
</evidence>
<comment type="subcellular location">
    <subcellularLocation>
        <location evidence="1">Mitochondrion</location>
    </subcellularLocation>
</comment>
<dbReference type="AlphaFoldDB" id="A0A8H7LWG9"/>
<dbReference type="InterPro" id="IPR034095">
    <property type="entry name" value="NDUF3"/>
</dbReference>
<dbReference type="PANTHER" id="PTHR21192:SF2">
    <property type="entry name" value="NADH DEHYDROGENASE [UBIQUINONE] 1 ALPHA SUBCOMPLEX ASSEMBLY FACTOR 3"/>
    <property type="match status" value="1"/>
</dbReference>
<dbReference type="Pfam" id="PF04430">
    <property type="entry name" value="DUF498"/>
    <property type="match status" value="1"/>
</dbReference>
<dbReference type="OrthoDB" id="20681at2759"/>
<evidence type="ECO:0000256" key="1">
    <source>
        <dbReference type="ARBA" id="ARBA00004173"/>
    </source>
</evidence>
<comment type="caution">
    <text evidence="5">The sequence shown here is derived from an EMBL/GenBank/DDBJ whole genome shotgun (WGS) entry which is preliminary data.</text>
</comment>
<dbReference type="GO" id="GO:0005743">
    <property type="term" value="C:mitochondrial inner membrane"/>
    <property type="evidence" value="ECO:0007669"/>
    <property type="project" value="TreeGrafter"/>
</dbReference>
<evidence type="ECO:0000313" key="5">
    <source>
        <dbReference type="EMBL" id="KAF8709600.1"/>
    </source>
</evidence>
<dbReference type="SUPFAM" id="SSF64076">
    <property type="entry name" value="MTH938-like"/>
    <property type="match status" value="1"/>
</dbReference>
<accession>A0A8H7LWG9</accession>
<evidence type="ECO:0000313" key="6">
    <source>
        <dbReference type="Proteomes" id="UP000602905"/>
    </source>
</evidence>
<name>A0A8H7LWG9_9AGAM</name>
<dbReference type="InterPro" id="IPR036748">
    <property type="entry name" value="MTH938-like_sf"/>
</dbReference>
<sequence>MMSTTTTIRFVRSLAPCLASPRGPSASFQGTRFLHTTTLRRNSALTNILGDGPAPAVQVKSAGETGIELVDGLILPGACIFLAGRVFLWDVPTPNDRWSNWKFEHFEIFDVIVPKPELLLLGTGKSAMLLPPKFREYLSKAGVQIDTMDTRNACSTYNLLAEEGRRVAAALLPIHPRSWERK</sequence>
<dbReference type="InterPro" id="IPR007523">
    <property type="entry name" value="NDUFAF3/AAMDC"/>
</dbReference>
<reference evidence="5" key="1">
    <citation type="submission" date="2020-09" db="EMBL/GenBank/DDBJ databases">
        <title>Comparative genome analyses of four rice-infecting Rhizoctonia solani isolates reveal extensive enrichment of homogalacturonan modification genes.</title>
        <authorList>
            <person name="Lee D.-Y."/>
            <person name="Jeon J."/>
            <person name="Kim K.-T."/>
            <person name="Cheong K."/>
            <person name="Song H."/>
            <person name="Choi G."/>
            <person name="Ko J."/>
            <person name="Opiyo S.O."/>
            <person name="Zuo S."/>
            <person name="Madhav S."/>
            <person name="Lee Y.-H."/>
            <person name="Wang G.-L."/>
        </authorList>
    </citation>
    <scope>NUCLEOTIDE SEQUENCE</scope>
    <source>
        <strain evidence="5">AG1-IA WGL</strain>
    </source>
</reference>
<protein>
    <recommendedName>
        <fullName evidence="2">NADH dehydrogenase [ubiquinone] 1 alpha subcomplex assembly factor 3</fullName>
    </recommendedName>
</protein>
<evidence type="ECO:0000256" key="2">
    <source>
        <dbReference type="ARBA" id="ARBA00021776"/>
    </source>
</evidence>
<gene>
    <name evidence="5" type="ORF">RHS03_02816</name>
</gene>
<dbReference type="PANTHER" id="PTHR21192">
    <property type="entry name" value="NUCLEAR PROTEIN E3-3"/>
    <property type="match status" value="1"/>
</dbReference>
<comment type="similarity">
    <text evidence="4">Belongs to the NDUFAF3 family.</text>
</comment>
<organism evidence="5 6">
    <name type="scientific">Rhizoctonia solani</name>
    <dbReference type="NCBI Taxonomy" id="456999"/>
    <lineage>
        <taxon>Eukaryota</taxon>
        <taxon>Fungi</taxon>
        <taxon>Dikarya</taxon>
        <taxon>Basidiomycota</taxon>
        <taxon>Agaricomycotina</taxon>
        <taxon>Agaricomycetes</taxon>
        <taxon>Cantharellales</taxon>
        <taxon>Ceratobasidiaceae</taxon>
        <taxon>Rhizoctonia</taxon>
    </lineage>
</organism>
<feature type="non-terminal residue" evidence="5">
    <location>
        <position position="182"/>
    </location>
</feature>
<keyword evidence="3" id="KW-0496">Mitochondrion</keyword>